<gene>
    <name evidence="1" type="ORF">PCOR1329_LOCUS84320</name>
</gene>
<comment type="caution">
    <text evidence="1">The sequence shown here is derived from an EMBL/GenBank/DDBJ whole genome shotgun (WGS) entry which is preliminary data.</text>
</comment>
<sequence>MDRLDHFLEKYNGQEQFLYLAVCEKFNVEPKVKVQITKKVVQAPVIPGDRHQLRQLCVEMAVASAADFFVAFGDGLAQGMASMPSLLVLQLRLHTAGWPLESNAFSFRTPRTPWAFEPGAAGAGARRWVQGQHQLPAELCSCEWR</sequence>
<accession>A0ABN9YFI6</accession>
<reference evidence="1" key="1">
    <citation type="submission" date="2023-10" db="EMBL/GenBank/DDBJ databases">
        <authorList>
            <person name="Chen Y."/>
            <person name="Shah S."/>
            <person name="Dougan E. K."/>
            <person name="Thang M."/>
            <person name="Chan C."/>
        </authorList>
    </citation>
    <scope>NUCLEOTIDE SEQUENCE [LARGE SCALE GENOMIC DNA]</scope>
</reference>
<organism evidence="1 2">
    <name type="scientific">Prorocentrum cordatum</name>
    <dbReference type="NCBI Taxonomy" id="2364126"/>
    <lineage>
        <taxon>Eukaryota</taxon>
        <taxon>Sar</taxon>
        <taxon>Alveolata</taxon>
        <taxon>Dinophyceae</taxon>
        <taxon>Prorocentrales</taxon>
        <taxon>Prorocentraceae</taxon>
        <taxon>Prorocentrum</taxon>
    </lineage>
</organism>
<dbReference type="Proteomes" id="UP001189429">
    <property type="component" value="Unassembled WGS sequence"/>
</dbReference>
<proteinExistence type="predicted"/>
<evidence type="ECO:0000313" key="1">
    <source>
        <dbReference type="EMBL" id="CAK0910060.1"/>
    </source>
</evidence>
<dbReference type="EMBL" id="CAUYUJ010022315">
    <property type="protein sequence ID" value="CAK0910060.1"/>
    <property type="molecule type" value="Genomic_DNA"/>
</dbReference>
<evidence type="ECO:0000313" key="2">
    <source>
        <dbReference type="Proteomes" id="UP001189429"/>
    </source>
</evidence>
<keyword evidence="2" id="KW-1185">Reference proteome</keyword>
<protein>
    <submittedName>
        <fullName evidence="1">Uncharacterized protein</fullName>
    </submittedName>
</protein>
<name>A0ABN9YFI6_9DINO</name>